<protein>
    <recommendedName>
        <fullName evidence="3">DEP domain-containing protein</fullName>
    </recommendedName>
</protein>
<dbReference type="InterPro" id="IPR036388">
    <property type="entry name" value="WH-like_DNA-bd_sf"/>
</dbReference>
<keyword evidence="2" id="KW-1185">Reference proteome</keyword>
<name>A0A813MDW7_9BILA</name>
<proteinExistence type="predicted"/>
<dbReference type="Gene3D" id="1.10.10.10">
    <property type="entry name" value="Winged helix-like DNA-binding domain superfamily/Winged helix DNA-binding domain"/>
    <property type="match status" value="1"/>
</dbReference>
<dbReference type="PANTHER" id="PTHR16206:SF19">
    <property type="entry name" value="DEP DOMAIN-CONTAINING PROTEIN"/>
    <property type="match status" value="1"/>
</dbReference>
<evidence type="ECO:0008006" key="3">
    <source>
        <dbReference type="Google" id="ProtNLM"/>
    </source>
</evidence>
<comment type="caution">
    <text evidence="1">The sequence shown here is derived from an EMBL/GenBank/DDBJ whole genome shotgun (WGS) entry which is preliminary data.</text>
</comment>
<evidence type="ECO:0000313" key="2">
    <source>
        <dbReference type="Proteomes" id="UP000663879"/>
    </source>
</evidence>
<gene>
    <name evidence="1" type="ORF">OXX778_LOCUS1180</name>
</gene>
<dbReference type="Proteomes" id="UP000663879">
    <property type="component" value="Unassembled WGS sequence"/>
</dbReference>
<accession>A0A813MDW7</accession>
<evidence type="ECO:0000313" key="1">
    <source>
        <dbReference type="EMBL" id="CAF0712157.1"/>
    </source>
</evidence>
<dbReference type="OrthoDB" id="276323at2759"/>
<dbReference type="AlphaFoldDB" id="A0A813MDW7"/>
<reference evidence="1" key="1">
    <citation type="submission" date="2021-02" db="EMBL/GenBank/DDBJ databases">
        <authorList>
            <person name="Nowell W R."/>
        </authorList>
    </citation>
    <scope>NUCLEOTIDE SEQUENCE</scope>
    <source>
        <strain evidence="1">Ploen Becks lab</strain>
    </source>
</reference>
<dbReference type="EMBL" id="CAJNOC010000071">
    <property type="protein sequence ID" value="CAF0712157.1"/>
    <property type="molecule type" value="Genomic_DNA"/>
</dbReference>
<dbReference type="PANTHER" id="PTHR16206">
    <property type="entry name" value="DEP DOMAIN-CONTAINING"/>
    <property type="match status" value="1"/>
</dbReference>
<organism evidence="1 2">
    <name type="scientific">Brachionus calyciflorus</name>
    <dbReference type="NCBI Taxonomy" id="104777"/>
    <lineage>
        <taxon>Eukaryota</taxon>
        <taxon>Metazoa</taxon>
        <taxon>Spiralia</taxon>
        <taxon>Gnathifera</taxon>
        <taxon>Rotifera</taxon>
        <taxon>Eurotatoria</taxon>
        <taxon>Monogononta</taxon>
        <taxon>Pseudotrocha</taxon>
        <taxon>Ploima</taxon>
        <taxon>Brachionidae</taxon>
        <taxon>Brachionus</taxon>
    </lineage>
</organism>
<sequence>MSSTNRSQLSGISIATSQPINSQFKHTILWNNILSNLKTQLLESHLTSGHKLKKQHSRFVAASVGGMLLIKQNIIMNTTNTLNSLTSHNHPPASPSKLTNSPLEAIYFTGSQCIDIVYAYLTENKELFQVERQITREKCAKLCQMIMDSGVFESMSTRSIKFDDSSLKYYKFKSEYLKQTEEADIDRFNRTMKTELSDQDDNYHKKVTYDTNDKENMDTKNQLIDTNNNKFSKNDGLGEQTLSAKTNQNTSLLFSKSSRLLNKTNNVNTKLKRKLTSMRRSSTMHALLPSDGINETNQNVDKKVENCLIENAAKPKISNPLIPSVFEMENNYQSLDSENIELGEKNLKVKSLSTSDANMIKSVKLDRTKSIDSASSDMKIKFENKSLSQKLAHELLLTRTITRELIIEKLLSLIDLPIIEHLLTIDEHNDIEYCEALQSFDNAIANNLNSLNLNSDIQTATTTASTDLNKLFNKTSLNYINKSLECLNQTYDLARCDLRDEWRRSALEVLEFIDWQKYQSKSVPNTPSKHQPLINDKNLVLLLMKDLELYNIIKDYYSLKQKSSHHFLHDSFQPLFTNILIFIKKSHYTKALEILNLGTLLLLKQTQAELKRLLKFLYLTANSSHAPRLCDEKPNNSIILNHFSNCLINPKLIAFEESRLLLNFMLNNFDNLFRLTKSIEESINKRRLLAKNGREEALLEQIYCKKLSTKEYKDNSKEETTKALVDLINHIIDDPQISLKHKKLKLKALQRIHPEIYEKYFADLF</sequence>